<dbReference type="AlphaFoldDB" id="A0A4Q9GMS3"/>
<keyword evidence="1" id="KW-1133">Transmembrane helix</keyword>
<feature type="transmembrane region" description="Helical" evidence="1">
    <location>
        <begin position="21"/>
        <end position="41"/>
    </location>
</feature>
<protein>
    <submittedName>
        <fullName evidence="3">DUF4350 domain-containing protein</fullName>
    </submittedName>
</protein>
<keyword evidence="1" id="KW-0472">Membrane</keyword>
<dbReference type="RefSeq" id="WP_130980107.1">
    <property type="nucleotide sequence ID" value="NZ_SISG01000001.1"/>
</dbReference>
<reference evidence="4" key="1">
    <citation type="submission" date="2019-02" db="EMBL/GenBank/DDBJ databases">
        <title>Glaciihabitans arcticus sp. nov., a psychrotolerant bacterium isolated from polar soil.</title>
        <authorList>
            <person name="Dahal R.H."/>
        </authorList>
    </citation>
    <scope>NUCLEOTIDE SEQUENCE [LARGE SCALE GENOMIC DNA]</scope>
    <source>
        <strain evidence="4">RP-3-7</strain>
    </source>
</reference>
<dbReference type="InterPro" id="IPR025646">
    <property type="entry name" value="DUF4350"/>
</dbReference>
<keyword evidence="4" id="KW-1185">Reference proteome</keyword>
<feature type="domain" description="DUF4350" evidence="2">
    <location>
        <begin position="54"/>
        <end position="228"/>
    </location>
</feature>
<accession>A0A4Q9GMS3</accession>
<proteinExistence type="predicted"/>
<evidence type="ECO:0000313" key="4">
    <source>
        <dbReference type="Proteomes" id="UP000294194"/>
    </source>
</evidence>
<gene>
    <name evidence="3" type="ORF">EYE40_00495</name>
</gene>
<sequence length="393" mass="41140">MTTTLDGRVITPTVFATIRRWLFWVGAAVLAVLIVLGGILVQGAATEQEFFSATNPGPSGTQALVEVLRDRGVDVVVTDSLAGTLAAFEGEDDATLLFFERDVFLDDTKREAALELGSSVVLVTPGFSSVDALAPGVTLAGATDADTLDAGCALPVAERAETISAEGDGYRLLDDAEGVTECFTDGDVSSLLQLDNDDRTISVLGAAAALTNEHIGEVGNAALALGLLGENDTLIWYIPGPGDVDSSTATLGQLSPPWVLPAIGVVGLAVLAAAFWRGRRFGPLIVENLPVTVRASETMMGRARLYASISARLRALDSLRIGSVTRIGALCGLPRAATVEEIVGAAAVASRRPIAEVRHLLLEAEPANDRELIALSDDLLDLERSIAENIRPS</sequence>
<dbReference type="Pfam" id="PF14258">
    <property type="entry name" value="DUF4350"/>
    <property type="match status" value="1"/>
</dbReference>
<comment type="caution">
    <text evidence="3">The sequence shown here is derived from an EMBL/GenBank/DDBJ whole genome shotgun (WGS) entry which is preliminary data.</text>
</comment>
<evidence type="ECO:0000256" key="1">
    <source>
        <dbReference type="SAM" id="Phobius"/>
    </source>
</evidence>
<name>A0A4Q9GMS3_9MICO</name>
<dbReference type="Proteomes" id="UP000294194">
    <property type="component" value="Unassembled WGS sequence"/>
</dbReference>
<keyword evidence="1" id="KW-0812">Transmembrane</keyword>
<organism evidence="3 4">
    <name type="scientific">Glaciihabitans arcticus</name>
    <dbReference type="NCBI Taxonomy" id="2668039"/>
    <lineage>
        <taxon>Bacteria</taxon>
        <taxon>Bacillati</taxon>
        <taxon>Actinomycetota</taxon>
        <taxon>Actinomycetes</taxon>
        <taxon>Micrococcales</taxon>
        <taxon>Microbacteriaceae</taxon>
        <taxon>Glaciihabitans</taxon>
    </lineage>
</organism>
<evidence type="ECO:0000313" key="3">
    <source>
        <dbReference type="EMBL" id="TBN55996.1"/>
    </source>
</evidence>
<dbReference type="EMBL" id="SISG01000001">
    <property type="protein sequence ID" value="TBN55996.1"/>
    <property type="molecule type" value="Genomic_DNA"/>
</dbReference>
<evidence type="ECO:0000259" key="2">
    <source>
        <dbReference type="Pfam" id="PF14258"/>
    </source>
</evidence>